<keyword evidence="3" id="KW-1185">Reference proteome</keyword>
<accession>A0AAN6XVX5</accession>
<proteinExistence type="predicted"/>
<organism evidence="2 3">
    <name type="scientific">Rhypophila decipiens</name>
    <dbReference type="NCBI Taxonomy" id="261697"/>
    <lineage>
        <taxon>Eukaryota</taxon>
        <taxon>Fungi</taxon>
        <taxon>Dikarya</taxon>
        <taxon>Ascomycota</taxon>
        <taxon>Pezizomycotina</taxon>
        <taxon>Sordariomycetes</taxon>
        <taxon>Sordariomycetidae</taxon>
        <taxon>Sordariales</taxon>
        <taxon>Naviculisporaceae</taxon>
        <taxon>Rhypophila</taxon>
    </lineage>
</organism>
<evidence type="ECO:0000313" key="2">
    <source>
        <dbReference type="EMBL" id="KAK4207674.1"/>
    </source>
</evidence>
<feature type="chain" id="PRO_5043022767" evidence="1">
    <location>
        <begin position="17"/>
        <end position="157"/>
    </location>
</feature>
<evidence type="ECO:0000313" key="3">
    <source>
        <dbReference type="Proteomes" id="UP001301769"/>
    </source>
</evidence>
<name>A0AAN6XVX5_9PEZI</name>
<reference evidence="2" key="2">
    <citation type="submission" date="2023-05" db="EMBL/GenBank/DDBJ databases">
        <authorList>
            <consortium name="Lawrence Berkeley National Laboratory"/>
            <person name="Steindorff A."/>
            <person name="Hensen N."/>
            <person name="Bonometti L."/>
            <person name="Westerberg I."/>
            <person name="Brannstrom I.O."/>
            <person name="Guillou S."/>
            <person name="Cros-Aarteil S."/>
            <person name="Calhoun S."/>
            <person name="Haridas S."/>
            <person name="Kuo A."/>
            <person name="Mondo S."/>
            <person name="Pangilinan J."/>
            <person name="Riley R."/>
            <person name="Labutti K."/>
            <person name="Andreopoulos B."/>
            <person name="Lipzen A."/>
            <person name="Chen C."/>
            <person name="Yanf M."/>
            <person name="Daum C."/>
            <person name="Ng V."/>
            <person name="Clum A."/>
            <person name="Ohm R."/>
            <person name="Martin F."/>
            <person name="Silar P."/>
            <person name="Natvig D."/>
            <person name="Lalanne C."/>
            <person name="Gautier V."/>
            <person name="Ament-Velasquez S.L."/>
            <person name="Kruys A."/>
            <person name="Hutchinson M.I."/>
            <person name="Powell A.J."/>
            <person name="Barry K."/>
            <person name="Miller A.N."/>
            <person name="Grigoriev I.V."/>
            <person name="Debuchy R."/>
            <person name="Gladieux P."/>
            <person name="Thoren M.H."/>
            <person name="Johannesson H."/>
        </authorList>
    </citation>
    <scope>NUCLEOTIDE SEQUENCE</scope>
    <source>
        <strain evidence="2">PSN293</strain>
    </source>
</reference>
<dbReference type="Proteomes" id="UP001301769">
    <property type="component" value="Unassembled WGS sequence"/>
</dbReference>
<keyword evidence="1" id="KW-0732">Signal</keyword>
<feature type="signal peptide" evidence="1">
    <location>
        <begin position="1"/>
        <end position="16"/>
    </location>
</feature>
<evidence type="ECO:0000256" key="1">
    <source>
        <dbReference type="SAM" id="SignalP"/>
    </source>
</evidence>
<dbReference type="EMBL" id="MU858280">
    <property type="protein sequence ID" value="KAK4207674.1"/>
    <property type="molecule type" value="Genomic_DNA"/>
</dbReference>
<protein>
    <submittedName>
        <fullName evidence="2">Uncharacterized protein</fullName>
    </submittedName>
</protein>
<comment type="caution">
    <text evidence="2">The sequence shown here is derived from an EMBL/GenBank/DDBJ whole genome shotgun (WGS) entry which is preliminary data.</text>
</comment>
<reference evidence="2" key="1">
    <citation type="journal article" date="2023" name="Mol. Phylogenet. Evol.">
        <title>Genome-scale phylogeny and comparative genomics of the fungal order Sordariales.</title>
        <authorList>
            <person name="Hensen N."/>
            <person name="Bonometti L."/>
            <person name="Westerberg I."/>
            <person name="Brannstrom I.O."/>
            <person name="Guillou S."/>
            <person name="Cros-Aarteil S."/>
            <person name="Calhoun S."/>
            <person name="Haridas S."/>
            <person name="Kuo A."/>
            <person name="Mondo S."/>
            <person name="Pangilinan J."/>
            <person name="Riley R."/>
            <person name="LaButti K."/>
            <person name="Andreopoulos B."/>
            <person name="Lipzen A."/>
            <person name="Chen C."/>
            <person name="Yan M."/>
            <person name="Daum C."/>
            <person name="Ng V."/>
            <person name="Clum A."/>
            <person name="Steindorff A."/>
            <person name="Ohm R.A."/>
            <person name="Martin F."/>
            <person name="Silar P."/>
            <person name="Natvig D.O."/>
            <person name="Lalanne C."/>
            <person name="Gautier V."/>
            <person name="Ament-Velasquez S.L."/>
            <person name="Kruys A."/>
            <person name="Hutchinson M.I."/>
            <person name="Powell A.J."/>
            <person name="Barry K."/>
            <person name="Miller A.N."/>
            <person name="Grigoriev I.V."/>
            <person name="Debuchy R."/>
            <person name="Gladieux P."/>
            <person name="Hiltunen Thoren M."/>
            <person name="Johannesson H."/>
        </authorList>
    </citation>
    <scope>NUCLEOTIDE SEQUENCE</scope>
    <source>
        <strain evidence="2">PSN293</strain>
    </source>
</reference>
<gene>
    <name evidence="2" type="ORF">QBC37DRAFT_354890</name>
</gene>
<dbReference type="AlphaFoldDB" id="A0AAN6XVX5"/>
<sequence length="157" mass="17046">MKITSAVLLFAGLTTAAPTDEGKACPPPAHLKYHITNFSAAKGHMSGYCRYEFDVAGPRMATPKPAHCTAYVDAGFSGATWLALVWNGTCDNDAVKWTFSDPVDPSGDALFQVSINNITGNYTVPAKDITVWLNDEPNPFDNDVAYTGPKEFYITEF</sequence>